<dbReference type="PANTHER" id="PTHR43798:SF33">
    <property type="entry name" value="HYDROLASE, PUTATIVE (AFU_ORTHOLOGUE AFUA_2G14860)-RELATED"/>
    <property type="match status" value="1"/>
</dbReference>
<name>A0ABX7P246_9BACT</name>
<accession>A0ABX7P246</accession>
<dbReference type="SUPFAM" id="SSF53474">
    <property type="entry name" value="alpha/beta-Hydrolases"/>
    <property type="match status" value="1"/>
</dbReference>
<gene>
    <name evidence="2" type="ORF">JY651_49365</name>
</gene>
<feature type="domain" description="AB hydrolase-1" evidence="1">
    <location>
        <begin position="35"/>
        <end position="348"/>
    </location>
</feature>
<dbReference type="InterPro" id="IPR050266">
    <property type="entry name" value="AB_hydrolase_sf"/>
</dbReference>
<sequence>MTANVLPRIESLKVSTSRLREQHLLVSGAPDGVPVVFIHGNVSSCRFFEDTLAAMPASFRCLAPDLRGFGETERAPIDATRGVGDFADDVFALLEKPDLVPAGKKVHLLGWSAGAGVVMRFALDHPERVASLVLLAPIGPAGYGGTKGEASVVPCWPDFAGSGGGTVNPEFVRRLIAKDASDENDASPRTVMNRYYFKPPFRLERSREDALVAEMLKMAVGDDFYPGDSVKSANWPGVAPGARGMNNAIAGKYFDVRSFPSIATRPPVLWIRGAEDQIVSDTSLFDFGFLGQLGVVPGWPGADVFPPQPMVKQMRALLDEYRNRGGHAREEVLPGVGHSPHLEAPEVFRNLLLGFLAEVAA</sequence>
<evidence type="ECO:0000313" key="3">
    <source>
        <dbReference type="Proteomes" id="UP000662747"/>
    </source>
</evidence>
<dbReference type="EMBL" id="CP071090">
    <property type="protein sequence ID" value="QSQ23018.1"/>
    <property type="molecule type" value="Genomic_DNA"/>
</dbReference>
<dbReference type="GO" id="GO:0016787">
    <property type="term" value="F:hydrolase activity"/>
    <property type="evidence" value="ECO:0007669"/>
    <property type="project" value="UniProtKB-KW"/>
</dbReference>
<evidence type="ECO:0000259" key="1">
    <source>
        <dbReference type="Pfam" id="PF12697"/>
    </source>
</evidence>
<evidence type="ECO:0000313" key="2">
    <source>
        <dbReference type="EMBL" id="QSQ23018.1"/>
    </source>
</evidence>
<dbReference type="Gene3D" id="3.40.50.1820">
    <property type="entry name" value="alpha/beta hydrolase"/>
    <property type="match status" value="1"/>
</dbReference>
<dbReference type="InterPro" id="IPR000073">
    <property type="entry name" value="AB_hydrolase_1"/>
</dbReference>
<dbReference type="InterPro" id="IPR029058">
    <property type="entry name" value="AB_hydrolase_fold"/>
</dbReference>
<dbReference type="Proteomes" id="UP000662747">
    <property type="component" value="Chromosome"/>
</dbReference>
<keyword evidence="3" id="KW-1185">Reference proteome</keyword>
<organism evidence="2 3">
    <name type="scientific">Pyxidicoccus parkwayensis</name>
    <dbReference type="NCBI Taxonomy" id="2813578"/>
    <lineage>
        <taxon>Bacteria</taxon>
        <taxon>Pseudomonadati</taxon>
        <taxon>Myxococcota</taxon>
        <taxon>Myxococcia</taxon>
        <taxon>Myxococcales</taxon>
        <taxon>Cystobacterineae</taxon>
        <taxon>Myxococcaceae</taxon>
        <taxon>Pyxidicoccus</taxon>
    </lineage>
</organism>
<protein>
    <submittedName>
        <fullName evidence="2">Alpha/beta hydrolase</fullName>
    </submittedName>
</protein>
<dbReference type="PRINTS" id="PR00111">
    <property type="entry name" value="ABHYDROLASE"/>
</dbReference>
<dbReference type="InterPro" id="IPR000639">
    <property type="entry name" value="Epox_hydrolase-like"/>
</dbReference>
<dbReference type="RefSeq" id="WP_206724594.1">
    <property type="nucleotide sequence ID" value="NZ_CP071090.1"/>
</dbReference>
<keyword evidence="2" id="KW-0378">Hydrolase</keyword>
<reference evidence="2 3" key="1">
    <citation type="submission" date="2021-02" db="EMBL/GenBank/DDBJ databases">
        <title>De Novo genome assembly of isolated myxobacteria.</title>
        <authorList>
            <person name="Stevens D.C."/>
        </authorList>
    </citation>
    <scope>NUCLEOTIDE SEQUENCE [LARGE SCALE GENOMIC DNA]</scope>
    <source>
        <strain evidence="3">SCPEA02</strain>
    </source>
</reference>
<dbReference type="Pfam" id="PF12697">
    <property type="entry name" value="Abhydrolase_6"/>
    <property type="match status" value="1"/>
</dbReference>
<proteinExistence type="predicted"/>
<dbReference type="PANTHER" id="PTHR43798">
    <property type="entry name" value="MONOACYLGLYCEROL LIPASE"/>
    <property type="match status" value="1"/>
</dbReference>
<dbReference type="PRINTS" id="PR00412">
    <property type="entry name" value="EPOXHYDRLASE"/>
</dbReference>